<evidence type="ECO:0000256" key="1">
    <source>
        <dbReference type="SAM" id="SignalP"/>
    </source>
</evidence>
<dbReference type="RefSeq" id="WP_378166093.1">
    <property type="nucleotide sequence ID" value="NZ_JBHSBU010000001.1"/>
</dbReference>
<name>A0ABV8MRL6_9NEIS</name>
<proteinExistence type="predicted"/>
<accession>A0ABV8MRL6</accession>
<keyword evidence="1" id="KW-0732">Signal</keyword>
<feature type="chain" id="PRO_5046713119" description="VCBS repeat-containing protein" evidence="1">
    <location>
        <begin position="18"/>
        <end position="233"/>
    </location>
</feature>
<dbReference type="Proteomes" id="UP001595791">
    <property type="component" value="Unassembled WGS sequence"/>
</dbReference>
<keyword evidence="3" id="KW-1185">Reference proteome</keyword>
<reference evidence="3" key="1">
    <citation type="journal article" date="2019" name="Int. J. Syst. Evol. Microbiol.">
        <title>The Global Catalogue of Microorganisms (GCM) 10K type strain sequencing project: providing services to taxonomists for standard genome sequencing and annotation.</title>
        <authorList>
            <consortium name="The Broad Institute Genomics Platform"/>
            <consortium name="The Broad Institute Genome Sequencing Center for Infectious Disease"/>
            <person name="Wu L."/>
            <person name="Ma J."/>
        </authorList>
    </citation>
    <scope>NUCLEOTIDE SEQUENCE [LARGE SCALE GENOMIC DNA]</scope>
    <source>
        <strain evidence="3">LMG 29894</strain>
    </source>
</reference>
<evidence type="ECO:0000313" key="3">
    <source>
        <dbReference type="Proteomes" id="UP001595791"/>
    </source>
</evidence>
<comment type="caution">
    <text evidence="2">The sequence shown here is derived from an EMBL/GenBank/DDBJ whole genome shotgun (WGS) entry which is preliminary data.</text>
</comment>
<protein>
    <recommendedName>
        <fullName evidence="4">VCBS repeat-containing protein</fullName>
    </recommendedName>
</protein>
<feature type="signal peptide" evidence="1">
    <location>
        <begin position="1"/>
        <end position="17"/>
    </location>
</feature>
<gene>
    <name evidence="2" type="ORF">ACFOW7_15955</name>
</gene>
<evidence type="ECO:0000313" key="2">
    <source>
        <dbReference type="EMBL" id="MFC4160833.1"/>
    </source>
</evidence>
<organism evidence="2 3">
    <name type="scientific">Chitinimonas lacunae</name>
    <dbReference type="NCBI Taxonomy" id="1963018"/>
    <lineage>
        <taxon>Bacteria</taxon>
        <taxon>Pseudomonadati</taxon>
        <taxon>Pseudomonadota</taxon>
        <taxon>Betaproteobacteria</taxon>
        <taxon>Neisseriales</taxon>
        <taxon>Chitinibacteraceae</taxon>
        <taxon>Chitinimonas</taxon>
    </lineage>
</organism>
<sequence length="233" mass="25814">MPRLILLLALLPSLAGAVPIDTAPTAVEARLASLFGSGTSPQAAPGKLYRVRLQASGDLDGDGRNDWAGLVRARDDHNGQRLYVLRNEGQDYALAGVSAELLSDCDSPSCDIDRLDIAGQRLIIGSWSNAHGCIDRDVHQFRRIDSQWRLSASHFSRRERLAGSRLRQLEIEHDTLNGRLTLIDQQAEQTIRQRLRQPSQPLLLEDYTGRPGLSLPRTTALEQRLRQGNCPLP</sequence>
<dbReference type="EMBL" id="JBHSBU010000001">
    <property type="protein sequence ID" value="MFC4160833.1"/>
    <property type="molecule type" value="Genomic_DNA"/>
</dbReference>
<evidence type="ECO:0008006" key="4">
    <source>
        <dbReference type="Google" id="ProtNLM"/>
    </source>
</evidence>